<evidence type="ECO:0000313" key="10">
    <source>
        <dbReference type="EMBL" id="CUG93703.1"/>
    </source>
</evidence>
<feature type="coiled-coil region" evidence="7">
    <location>
        <begin position="489"/>
        <end position="523"/>
    </location>
</feature>
<proteinExistence type="predicted"/>
<keyword evidence="3" id="KW-0735">Signal-anchor</keyword>
<organism evidence="10 11">
    <name type="scientific">Bodo saltans</name>
    <name type="common">Flagellated protozoan</name>
    <dbReference type="NCBI Taxonomy" id="75058"/>
    <lineage>
        <taxon>Eukaryota</taxon>
        <taxon>Discoba</taxon>
        <taxon>Euglenozoa</taxon>
        <taxon>Kinetoplastea</taxon>
        <taxon>Metakinetoplastina</taxon>
        <taxon>Eubodonida</taxon>
        <taxon>Bodonidae</taxon>
        <taxon>Bodo</taxon>
    </lineage>
</organism>
<keyword evidence="5" id="KW-0472">Membrane</keyword>
<keyword evidence="4" id="KW-1133">Transmembrane helix</keyword>
<feature type="signal peptide" evidence="9">
    <location>
        <begin position="1"/>
        <end position="24"/>
    </location>
</feature>
<keyword evidence="2" id="KW-0812">Transmembrane</keyword>
<evidence type="ECO:0000256" key="1">
    <source>
        <dbReference type="ARBA" id="ARBA00004606"/>
    </source>
</evidence>
<dbReference type="InterPro" id="IPR051292">
    <property type="entry name" value="Xyl/GlcA_transferase"/>
</dbReference>
<dbReference type="AlphaFoldDB" id="A0A0S4JQC3"/>
<dbReference type="Pfam" id="PF13896">
    <property type="entry name" value="Glyco_transf_49"/>
    <property type="match status" value="1"/>
</dbReference>
<gene>
    <name evidence="10" type="ORF">BSAL_44385</name>
</gene>
<feature type="region of interest" description="Disordered" evidence="8">
    <location>
        <begin position="421"/>
        <end position="450"/>
    </location>
</feature>
<protein>
    <submittedName>
        <fullName evidence="10">Glycosyltransferase-like, putative</fullName>
    </submittedName>
</protein>
<keyword evidence="6" id="KW-0325">Glycoprotein</keyword>
<accession>A0A0S4JQC3</accession>
<name>A0A0S4JQC3_BODSA</name>
<evidence type="ECO:0000313" key="11">
    <source>
        <dbReference type="Proteomes" id="UP000051952"/>
    </source>
</evidence>
<evidence type="ECO:0000256" key="7">
    <source>
        <dbReference type="SAM" id="Coils"/>
    </source>
</evidence>
<feature type="chain" id="PRO_5006622599" evidence="9">
    <location>
        <begin position="25"/>
        <end position="1066"/>
    </location>
</feature>
<dbReference type="VEuPathDB" id="TriTrypDB:BSAL_44385"/>
<dbReference type="GO" id="GO:0042285">
    <property type="term" value="F:xylosyltransferase activity"/>
    <property type="evidence" value="ECO:0007669"/>
    <property type="project" value="TreeGrafter"/>
</dbReference>
<reference evidence="11" key="1">
    <citation type="submission" date="2015-09" db="EMBL/GenBank/DDBJ databases">
        <authorList>
            <consortium name="Pathogen Informatics"/>
        </authorList>
    </citation>
    <scope>NUCLEOTIDE SEQUENCE [LARGE SCALE GENOMIC DNA]</scope>
    <source>
        <strain evidence="11">Lake Konstanz</strain>
    </source>
</reference>
<dbReference type="GO" id="GO:0016020">
    <property type="term" value="C:membrane"/>
    <property type="evidence" value="ECO:0007669"/>
    <property type="project" value="UniProtKB-SubCell"/>
</dbReference>
<comment type="subcellular location">
    <subcellularLocation>
        <location evidence="1">Membrane</location>
        <topology evidence="1">Single-pass type II membrane protein</topology>
    </subcellularLocation>
</comment>
<evidence type="ECO:0000256" key="5">
    <source>
        <dbReference type="ARBA" id="ARBA00023136"/>
    </source>
</evidence>
<dbReference type="Proteomes" id="UP000051952">
    <property type="component" value="Unassembled WGS sequence"/>
</dbReference>
<sequence length="1066" mass="118610">MVSQQPALSLAALLTILLAALIASSWFNGGGDQPGAWPTVHKTPTGDYDVTLHFRRAQLAPSPDMPNITLVAHATIDRLHAVARWCRTLRGPLSISVFVRPFVDDVAAVMGAFVADECIARHADLHLVTERRHRYEPREDGGKDMMTHYPFNVQRNAALDGCVGDLALLMDIDFHLMPVPNNREVDLRYNFEIQRRKVASWPFLADEPWVLHAAMYVIPAVETVVAQLPLPTTMEELTAQVAQQQAVSFYGHYCKFCHLPTNLKHFLRASDPYLVEFVEGYEPYVIVNKSSRALDMLVLPKYEEVFVGRGYDKMSFFYELHMQQRPFIVIPGAFIVHAGRGDLPSFFKPASAEYNARQVVNRKLMDTFMKSAKQKYRYAMRISTAAVRRADQVAATAASSHETEFDERQRAMDPSVQLRAADGENHPHASPSRNQQTVDSHHLHESEVSSTATLELKDKILWESTRMVDWSMYASSAGFSVVCVLRSDAEQLWAQQQKVEDARRELEKEQKEEEAAAKKKSSLFASDPLLAMSNDGITDDNDATTSTQGDAAAAAETKEEEWIPEFMRPDAPATWENSIKTTLWWVCARMNCDGLTERYSAASSLLRSGAPHLDGAVSSPSTMLAIRELKEPALTADARWVFDRWFHLSVGRGTQAHEACDFKGFAAIVSRKQSLLGCTVDPRRELPVARLEAIKEELCSNTTGNLGSSRCAFLLEHRVHPMLRSSMRVQVSVLLNAHHLIFEGAGVAGHHGLPTCDGRFPGVAVQLAWQKHDGASIPVATGHNGGDSSEENFDEDDMNRYLTVSDALLLRATESLDWNAVSNHGRGIYNVHKEVDAQLQVAEGRTCISSFRLPLLNARYNRTAHLESIRTAERAMAWTCGRLNCGHLQIDRATGPLLRHYPRNIVTQADWIVGRWFYEALLSGETVTQACHFGGAARLARVSAYAQDMPKDVVGCTVNPEHPTSRSQLIALVQEICNDPPPIVLEKNEDGEEIRDEVGLAEEGAAIDRIGGGCQALFSHIDPMVRDDWSVRASVALNAHHLIFFAGGEGSTCRRRFGNVAAYLRL</sequence>
<evidence type="ECO:0000256" key="3">
    <source>
        <dbReference type="ARBA" id="ARBA00022968"/>
    </source>
</evidence>
<keyword evidence="11" id="KW-1185">Reference proteome</keyword>
<dbReference type="EMBL" id="CYKH01002188">
    <property type="protein sequence ID" value="CUG93703.1"/>
    <property type="molecule type" value="Genomic_DNA"/>
</dbReference>
<dbReference type="PANTHER" id="PTHR12270:SF52">
    <property type="entry name" value="GLYCOSYLTRANSFERASE-LIKE PROTEIN GNT13-RELATED"/>
    <property type="match status" value="1"/>
</dbReference>
<evidence type="ECO:0000256" key="6">
    <source>
        <dbReference type="ARBA" id="ARBA00023180"/>
    </source>
</evidence>
<dbReference type="GO" id="GO:0015020">
    <property type="term" value="F:glucuronosyltransferase activity"/>
    <property type="evidence" value="ECO:0007669"/>
    <property type="project" value="TreeGrafter"/>
</dbReference>
<dbReference type="PANTHER" id="PTHR12270">
    <property type="entry name" value="GLYCOSYLTRANSFERASE-RELATED"/>
    <property type="match status" value="1"/>
</dbReference>
<keyword evidence="7" id="KW-0175">Coiled coil</keyword>
<dbReference type="OrthoDB" id="411524at2759"/>
<dbReference type="GO" id="GO:0035269">
    <property type="term" value="P:protein O-linked glycosylation via mannose"/>
    <property type="evidence" value="ECO:0007669"/>
    <property type="project" value="TreeGrafter"/>
</dbReference>
<evidence type="ECO:0000256" key="9">
    <source>
        <dbReference type="SAM" id="SignalP"/>
    </source>
</evidence>
<evidence type="ECO:0000256" key="2">
    <source>
        <dbReference type="ARBA" id="ARBA00022692"/>
    </source>
</evidence>
<keyword evidence="9" id="KW-0732">Signal</keyword>
<keyword evidence="10" id="KW-0808">Transferase</keyword>
<evidence type="ECO:0000256" key="4">
    <source>
        <dbReference type="ARBA" id="ARBA00022989"/>
    </source>
</evidence>
<evidence type="ECO:0000256" key="8">
    <source>
        <dbReference type="SAM" id="MobiDB-lite"/>
    </source>
</evidence>